<dbReference type="InterPro" id="IPR009057">
    <property type="entry name" value="Homeodomain-like_sf"/>
</dbReference>
<evidence type="ECO:0000256" key="2">
    <source>
        <dbReference type="ARBA" id="ARBA00008814"/>
    </source>
</evidence>
<dbReference type="Pfam" id="PF12833">
    <property type="entry name" value="HTH_18"/>
    <property type="match status" value="1"/>
</dbReference>
<dbReference type="InterPro" id="IPR014710">
    <property type="entry name" value="RmlC-like_jellyroll"/>
</dbReference>
<protein>
    <submittedName>
        <fullName evidence="10">Helix-turn-helix domain-containing protein</fullName>
    </submittedName>
</protein>
<dbReference type="InterPro" id="IPR003313">
    <property type="entry name" value="AraC-bd"/>
</dbReference>
<comment type="caution">
    <text evidence="10">The sequence shown here is derived from an EMBL/GenBank/DDBJ whole genome shotgun (WGS) entry which is preliminary data.</text>
</comment>
<dbReference type="Pfam" id="PF02311">
    <property type="entry name" value="AraC_binding"/>
    <property type="match status" value="1"/>
</dbReference>
<dbReference type="SUPFAM" id="SSF53807">
    <property type="entry name" value="Helical backbone' metal receptor"/>
    <property type="match status" value="1"/>
</dbReference>
<keyword evidence="3" id="KW-0813">Transport</keyword>
<dbReference type="PANTHER" id="PTHR30532:SF26">
    <property type="entry name" value="IRON(3+)-HYDROXAMATE-BINDING PROTEIN FHUD"/>
    <property type="match status" value="1"/>
</dbReference>
<dbReference type="SUPFAM" id="SSF46689">
    <property type="entry name" value="Homeodomain-like"/>
    <property type="match status" value="1"/>
</dbReference>
<dbReference type="InterPro" id="IPR018060">
    <property type="entry name" value="HTH_AraC"/>
</dbReference>
<dbReference type="Gene3D" id="1.10.10.60">
    <property type="entry name" value="Homeodomain-like"/>
    <property type="match status" value="2"/>
</dbReference>
<feature type="domain" description="HTH araC/xylS-type" evidence="8">
    <location>
        <begin position="186"/>
        <end position="284"/>
    </location>
</feature>
<evidence type="ECO:0000259" key="8">
    <source>
        <dbReference type="PROSITE" id="PS01124"/>
    </source>
</evidence>
<evidence type="ECO:0000313" key="10">
    <source>
        <dbReference type="EMBL" id="MFB9754998.1"/>
    </source>
</evidence>
<dbReference type="SMART" id="SM00342">
    <property type="entry name" value="HTH_ARAC"/>
    <property type="match status" value="1"/>
</dbReference>
<dbReference type="PROSITE" id="PS01124">
    <property type="entry name" value="HTH_ARAC_FAMILY_2"/>
    <property type="match status" value="1"/>
</dbReference>
<keyword evidence="6" id="KW-0238">DNA-binding</keyword>
<accession>A0ABV5W346</accession>
<evidence type="ECO:0000256" key="1">
    <source>
        <dbReference type="ARBA" id="ARBA00004196"/>
    </source>
</evidence>
<dbReference type="InterPro" id="IPR051313">
    <property type="entry name" value="Bact_iron-sidero_bind"/>
</dbReference>
<evidence type="ECO:0000313" key="11">
    <source>
        <dbReference type="Proteomes" id="UP001589619"/>
    </source>
</evidence>
<keyword evidence="5" id="KW-0805">Transcription regulation</keyword>
<dbReference type="Proteomes" id="UP001589619">
    <property type="component" value="Unassembled WGS sequence"/>
</dbReference>
<comment type="subcellular location">
    <subcellularLocation>
        <location evidence="1">Cell envelope</location>
    </subcellularLocation>
</comment>
<evidence type="ECO:0000256" key="5">
    <source>
        <dbReference type="ARBA" id="ARBA00023015"/>
    </source>
</evidence>
<dbReference type="EMBL" id="JBHMAG010000017">
    <property type="protein sequence ID" value="MFB9754998.1"/>
    <property type="molecule type" value="Genomic_DNA"/>
</dbReference>
<dbReference type="InterPro" id="IPR002491">
    <property type="entry name" value="ABC_transptr_periplasmic_BD"/>
</dbReference>
<feature type="domain" description="Fe/B12 periplasmic-binding" evidence="9">
    <location>
        <begin position="290"/>
        <end position="550"/>
    </location>
</feature>
<proteinExistence type="inferred from homology"/>
<gene>
    <name evidence="10" type="ORF">ACFFNY_25775</name>
</gene>
<dbReference type="PANTHER" id="PTHR30532">
    <property type="entry name" value="IRON III DICITRATE-BINDING PERIPLASMIC PROTEIN"/>
    <property type="match status" value="1"/>
</dbReference>
<evidence type="ECO:0000256" key="4">
    <source>
        <dbReference type="ARBA" id="ARBA00022729"/>
    </source>
</evidence>
<keyword evidence="11" id="KW-1185">Reference proteome</keyword>
<comment type="similarity">
    <text evidence="2">Belongs to the bacterial solute-binding protein 8 family.</text>
</comment>
<dbReference type="Gene3D" id="3.40.50.1980">
    <property type="entry name" value="Nitrogenase molybdenum iron protein domain"/>
    <property type="match status" value="2"/>
</dbReference>
<dbReference type="InterPro" id="IPR037923">
    <property type="entry name" value="HTH-like"/>
</dbReference>
<dbReference type="SUPFAM" id="SSF51215">
    <property type="entry name" value="Regulatory protein AraC"/>
    <property type="match status" value="1"/>
</dbReference>
<reference evidence="10 11" key="1">
    <citation type="submission" date="2024-09" db="EMBL/GenBank/DDBJ databases">
        <authorList>
            <person name="Sun Q."/>
            <person name="Mori K."/>
        </authorList>
    </citation>
    <scope>NUCLEOTIDE SEQUENCE [LARGE SCALE GENOMIC DNA]</scope>
    <source>
        <strain evidence="10 11">JCM 12520</strain>
    </source>
</reference>
<evidence type="ECO:0000259" key="9">
    <source>
        <dbReference type="PROSITE" id="PS50983"/>
    </source>
</evidence>
<dbReference type="RefSeq" id="WP_344909059.1">
    <property type="nucleotide sequence ID" value="NZ_BAAAYO010000007.1"/>
</dbReference>
<sequence length="551" mass="61639">MSLQALPFRTILFTLSEVEEIRLSSDGPGTKPYTENYELYSVLQGEGTWRLNEKSWRLQKGDCLLLKPGLLLDCRCSGQSELVYSRIVFCARRTAGTRVGGDRSPDETNAAAGAGEEAELPPTGLVHIQPFGQWQAMLAELHRYGAHTDADGIEGFRQHIRLQELLYYMWSRNDSPTVKDARSAVQETIDELHAAPEHKLDIPALARCANLGVRQFTYWFKLLTGSSPTEYVTALRVEQAKKQLLATSDPVSAIAGRNGFQDAYYFSRRFKQVTGMSPNRFARRGEAGPKIVALYYSGLLISLGVPPVGANLTWWGGRVFLRQQEAAIVDVGLSLQAVAELAPDLILMNNKQLPDYDRLQGIAPTVLIPYDGRRTVFEEALLIGDLIGRREEAERFIHRYERSAARARQRLRRAGLHCEREAAAIIRVENGGRSFSIFGDGYGRSGWAVYRGLRFQAPVQVRQLIDSGEQIEKEVGMARLTDYVGGCDVLFVIHEGEGIASLADRPEWRQLPAVVSGRAFELDYRNYSFFDPISLEGQLALLTELLLPNVR</sequence>
<keyword evidence="4" id="KW-0732">Signal</keyword>
<evidence type="ECO:0000256" key="7">
    <source>
        <dbReference type="ARBA" id="ARBA00023163"/>
    </source>
</evidence>
<evidence type="ECO:0000256" key="3">
    <source>
        <dbReference type="ARBA" id="ARBA00022448"/>
    </source>
</evidence>
<organism evidence="10 11">
    <name type="scientific">Paenibacillus hodogayensis</name>
    <dbReference type="NCBI Taxonomy" id="279208"/>
    <lineage>
        <taxon>Bacteria</taxon>
        <taxon>Bacillati</taxon>
        <taxon>Bacillota</taxon>
        <taxon>Bacilli</taxon>
        <taxon>Bacillales</taxon>
        <taxon>Paenibacillaceae</taxon>
        <taxon>Paenibacillus</taxon>
    </lineage>
</organism>
<dbReference type="PROSITE" id="PS50983">
    <property type="entry name" value="FE_B12_PBP"/>
    <property type="match status" value="1"/>
</dbReference>
<evidence type="ECO:0000256" key="6">
    <source>
        <dbReference type="ARBA" id="ARBA00023125"/>
    </source>
</evidence>
<name>A0ABV5W346_9BACL</name>
<keyword evidence="7" id="KW-0804">Transcription</keyword>
<dbReference type="Gene3D" id="2.60.120.10">
    <property type="entry name" value="Jelly Rolls"/>
    <property type="match status" value="1"/>
</dbReference>
<dbReference type="Pfam" id="PF01497">
    <property type="entry name" value="Peripla_BP_2"/>
    <property type="match status" value="1"/>
</dbReference>